<accession>A0ABZ1CGW7</accession>
<dbReference type="InterPro" id="IPR013424">
    <property type="entry name" value="Ice-binding_C"/>
</dbReference>
<dbReference type="Proteomes" id="UP001334732">
    <property type="component" value="Chromosome"/>
</dbReference>
<dbReference type="EMBL" id="CP141769">
    <property type="protein sequence ID" value="WRS38345.1"/>
    <property type="molecule type" value="Genomic_DNA"/>
</dbReference>
<feature type="chain" id="PRO_5047274721" evidence="1">
    <location>
        <begin position="23"/>
        <end position="237"/>
    </location>
</feature>
<name>A0ABZ1CGW7_9PROT</name>
<keyword evidence="3" id="KW-1185">Reference proteome</keyword>
<evidence type="ECO:0000256" key="1">
    <source>
        <dbReference type="SAM" id="SignalP"/>
    </source>
</evidence>
<dbReference type="NCBIfam" id="TIGR02595">
    <property type="entry name" value="PEP_CTERM"/>
    <property type="match status" value="1"/>
</dbReference>
<keyword evidence="1" id="KW-0732">Signal</keyword>
<sequence length="237" mass="23801">MLTLRQVFSGISLLAAASAAQAAIITLNGDHFTVTYDEALVSPLFGSGALSGSLDTLYFQPTAFNAFGAGASAATKASLQFTVAVDSGYAFAGLAFSEWGNYFLSDGGSASAAAVVQATNSATSDSGTLNLTPGSPLDVAGGTANWALSGLISPTGLGSPQSLLVSLGDQVGVDPSAGGLGYIEKNYVGFRIMTQAQSVPEPSTGALLFGGVLAALLAGRRPLGGPLKKRIEDSRKA</sequence>
<evidence type="ECO:0000313" key="2">
    <source>
        <dbReference type="EMBL" id="WRS38345.1"/>
    </source>
</evidence>
<feature type="signal peptide" evidence="1">
    <location>
        <begin position="1"/>
        <end position="22"/>
    </location>
</feature>
<gene>
    <name evidence="2" type="ORF">VA613_10040</name>
</gene>
<reference evidence="2 3" key="1">
    <citation type="submission" date="2023-12" db="EMBL/GenBank/DDBJ databases">
        <title>Thiobacillus sedimentum sp. nov., a chemolithoautotrophic sulfur-oxidizing bacterium isolated from freshwater sediment.</title>
        <authorList>
            <person name="Luo J."/>
            <person name="Dai C."/>
        </authorList>
    </citation>
    <scope>NUCLEOTIDE SEQUENCE [LARGE SCALE GENOMIC DNA]</scope>
    <source>
        <strain evidence="2 3">SCUT-2</strain>
    </source>
</reference>
<dbReference type="RefSeq" id="WP_324778876.1">
    <property type="nucleotide sequence ID" value="NZ_CP141769.1"/>
</dbReference>
<proteinExistence type="predicted"/>
<evidence type="ECO:0000313" key="3">
    <source>
        <dbReference type="Proteomes" id="UP001334732"/>
    </source>
</evidence>
<organism evidence="2 3">
    <name type="scientific">Thiobacillus sedimenti</name>
    <dbReference type="NCBI Taxonomy" id="3110231"/>
    <lineage>
        <taxon>Bacteria</taxon>
        <taxon>Pseudomonadati</taxon>
        <taxon>Pseudomonadota</taxon>
        <taxon>Betaproteobacteria</taxon>
        <taxon>Nitrosomonadales</taxon>
        <taxon>Thiobacillaceae</taxon>
        <taxon>Thiobacillus</taxon>
    </lineage>
</organism>
<protein>
    <submittedName>
        <fullName evidence="2">PEP-CTERM sorting domain-containing protein</fullName>
    </submittedName>
</protein>